<dbReference type="RefSeq" id="WP_252914157.1">
    <property type="nucleotide sequence ID" value="NZ_JAAAML010000001.1"/>
</dbReference>
<dbReference type="Proteomes" id="UP001320715">
    <property type="component" value="Unassembled WGS sequence"/>
</dbReference>
<dbReference type="SUPFAM" id="SSF53649">
    <property type="entry name" value="Alkaline phosphatase-like"/>
    <property type="match status" value="1"/>
</dbReference>
<comment type="caution">
    <text evidence="1">The sequence shown here is derived from an EMBL/GenBank/DDBJ whole genome shotgun (WGS) entry which is preliminary data.</text>
</comment>
<gene>
    <name evidence="1" type="ORF">GTW23_00175</name>
</gene>
<dbReference type="EMBL" id="JAAAML010000001">
    <property type="protein sequence ID" value="MCO6406571.1"/>
    <property type="molecule type" value="Genomic_DNA"/>
</dbReference>
<accession>A0ABT1CK45</accession>
<organism evidence="1 2">
    <name type="scientific">Hoeflea alexandrii</name>
    <dbReference type="NCBI Taxonomy" id="288436"/>
    <lineage>
        <taxon>Bacteria</taxon>
        <taxon>Pseudomonadati</taxon>
        <taxon>Pseudomonadota</taxon>
        <taxon>Alphaproteobacteria</taxon>
        <taxon>Hyphomicrobiales</taxon>
        <taxon>Rhizobiaceae</taxon>
        <taxon>Hoeflea</taxon>
    </lineage>
</organism>
<dbReference type="InterPro" id="IPR002591">
    <property type="entry name" value="Phosphodiest/P_Trfase"/>
</dbReference>
<dbReference type="Pfam" id="PF01663">
    <property type="entry name" value="Phosphodiest"/>
    <property type="match status" value="1"/>
</dbReference>
<protein>
    <submittedName>
        <fullName evidence="1">Sulfatase-like hydrolase/transferase</fullName>
    </submittedName>
</protein>
<evidence type="ECO:0000313" key="1">
    <source>
        <dbReference type="EMBL" id="MCO6406571.1"/>
    </source>
</evidence>
<dbReference type="PANTHER" id="PTHR10151:SF120">
    <property type="entry name" value="BIS(5'-ADENOSYL)-TRIPHOSPHATASE"/>
    <property type="match status" value="1"/>
</dbReference>
<evidence type="ECO:0000313" key="2">
    <source>
        <dbReference type="Proteomes" id="UP001320715"/>
    </source>
</evidence>
<keyword evidence="2" id="KW-1185">Reference proteome</keyword>
<name>A0ABT1CK45_9HYPH</name>
<dbReference type="InterPro" id="IPR017850">
    <property type="entry name" value="Alkaline_phosphatase_core_sf"/>
</dbReference>
<dbReference type="Gene3D" id="3.40.720.10">
    <property type="entry name" value="Alkaline Phosphatase, subunit A"/>
    <property type="match status" value="2"/>
</dbReference>
<proteinExistence type="predicted"/>
<sequence>MSTQVARVVIAVFDGLRPDRISEQLTPNLHRFVTGGLWYREARSVFPSMTRVATTSFATGSHPSQHGVVNNAFFHPAISGGEPLDTSRAAHIRAANAWHDGEFVEAKGLGCALAAAGKRLAVVHSGSAGSAWLLNHRAMEHGHWTFSIHGRDHTDTPEAVDQSVERFGPLPGGKAPKLDEASYATRVLTELVLPDVKPDVAIIWFSEPDTSYHFHEIGSPESNLATAHVDACFGKIVDAVRDSDQADETLVIVMSDHGQISTTSAFDLVGALRENGFAAGCRAEPGVEVLVTPGSAAGLSLIAEDMSRLQALGAALMGMPETGMLFCGADENGEPVINGAFDRALVGADHPRSPDLYWVGRSSNEADQHGLAGAGIYTTGVNVPVGGGMHGGLNPFEMNTLLAFGGANMPATCVSDHANLTDIVPTVLAVLGVDRPATMTGVPLDQVLGKQAPETRQVRLEAGTGDFRQYLVLGSAEGRQRMALSGGRI</sequence>
<reference evidence="1 2" key="1">
    <citation type="submission" date="2020-01" db="EMBL/GenBank/DDBJ databases">
        <title>Genomes of bacteria type strains.</title>
        <authorList>
            <person name="Chen J."/>
            <person name="Zhu S."/>
            <person name="Yang J."/>
        </authorList>
    </citation>
    <scope>NUCLEOTIDE SEQUENCE [LARGE SCALE GENOMIC DNA]</scope>
    <source>
        <strain evidence="1 2">DSM 16655</strain>
    </source>
</reference>
<dbReference type="PANTHER" id="PTHR10151">
    <property type="entry name" value="ECTONUCLEOTIDE PYROPHOSPHATASE/PHOSPHODIESTERASE"/>
    <property type="match status" value="1"/>
</dbReference>